<dbReference type="EMBL" id="MGDF01000182">
    <property type="protein sequence ID" value="OGL43602.1"/>
    <property type="molecule type" value="Genomic_DNA"/>
</dbReference>
<dbReference type="GO" id="GO:0008270">
    <property type="term" value="F:zinc ion binding"/>
    <property type="evidence" value="ECO:0007669"/>
    <property type="project" value="InterPro"/>
</dbReference>
<dbReference type="Gene3D" id="3.90.180.10">
    <property type="entry name" value="Medium-chain alcohol dehydrogenases, catalytic domain"/>
    <property type="match status" value="1"/>
</dbReference>
<evidence type="ECO:0000313" key="7">
    <source>
        <dbReference type="Proteomes" id="UP000178435"/>
    </source>
</evidence>
<comment type="caution">
    <text evidence="6">The sequence shown here is derived from an EMBL/GenBank/DDBJ whole genome shotgun (WGS) entry which is preliminary data.</text>
</comment>
<comment type="similarity">
    <text evidence="4">Belongs to the zinc-containing alcohol dehydrogenase family.</text>
</comment>
<keyword evidence="3" id="KW-0560">Oxidoreductase</keyword>
<dbReference type="InterPro" id="IPR002328">
    <property type="entry name" value="ADH_Zn_CS"/>
</dbReference>
<dbReference type="InterPro" id="IPR020843">
    <property type="entry name" value="ER"/>
</dbReference>
<dbReference type="SUPFAM" id="SSF50129">
    <property type="entry name" value="GroES-like"/>
    <property type="match status" value="1"/>
</dbReference>
<dbReference type="CDD" id="cd08235">
    <property type="entry name" value="iditol_2_DH_like"/>
    <property type="match status" value="1"/>
</dbReference>
<dbReference type="PANTHER" id="PTHR43401:SF2">
    <property type="entry name" value="L-THREONINE 3-DEHYDROGENASE"/>
    <property type="match status" value="1"/>
</dbReference>
<evidence type="ECO:0000313" key="6">
    <source>
        <dbReference type="EMBL" id="OGL43602.1"/>
    </source>
</evidence>
<evidence type="ECO:0000256" key="1">
    <source>
        <dbReference type="ARBA" id="ARBA00022723"/>
    </source>
</evidence>
<feature type="domain" description="Enoyl reductase (ER)" evidence="5">
    <location>
        <begin position="9"/>
        <end position="337"/>
    </location>
</feature>
<evidence type="ECO:0000259" key="5">
    <source>
        <dbReference type="SMART" id="SM00829"/>
    </source>
</evidence>
<comment type="cofactor">
    <cofactor evidence="4">
        <name>Zn(2+)</name>
        <dbReference type="ChEBI" id="CHEBI:29105"/>
    </cofactor>
</comment>
<keyword evidence="1 4" id="KW-0479">Metal-binding</keyword>
<dbReference type="GO" id="GO:0016491">
    <property type="term" value="F:oxidoreductase activity"/>
    <property type="evidence" value="ECO:0007669"/>
    <property type="project" value="UniProtKB-KW"/>
</dbReference>
<name>A0A1F7RPW5_9BACT</name>
<dbReference type="Pfam" id="PF00107">
    <property type="entry name" value="ADH_zinc_N"/>
    <property type="match status" value="1"/>
</dbReference>
<dbReference type="Proteomes" id="UP000178435">
    <property type="component" value="Unassembled WGS sequence"/>
</dbReference>
<dbReference type="InterPro" id="IPR050129">
    <property type="entry name" value="Zn_alcohol_dh"/>
</dbReference>
<evidence type="ECO:0000256" key="2">
    <source>
        <dbReference type="ARBA" id="ARBA00022833"/>
    </source>
</evidence>
<keyword evidence="2 4" id="KW-0862">Zinc</keyword>
<dbReference type="InterPro" id="IPR013154">
    <property type="entry name" value="ADH-like_N"/>
</dbReference>
<dbReference type="InterPro" id="IPR013149">
    <property type="entry name" value="ADH-like_C"/>
</dbReference>
<dbReference type="SUPFAM" id="SSF51735">
    <property type="entry name" value="NAD(P)-binding Rossmann-fold domains"/>
    <property type="match status" value="1"/>
</dbReference>
<reference evidence="6 7" key="1">
    <citation type="journal article" date="2016" name="Nat. Commun.">
        <title>Thousands of microbial genomes shed light on interconnected biogeochemical processes in an aquifer system.</title>
        <authorList>
            <person name="Anantharaman K."/>
            <person name="Brown C.T."/>
            <person name="Hug L.A."/>
            <person name="Sharon I."/>
            <person name="Castelle C.J."/>
            <person name="Probst A.J."/>
            <person name="Thomas B.C."/>
            <person name="Singh A."/>
            <person name="Wilkins M.J."/>
            <person name="Karaoz U."/>
            <person name="Brodie E.L."/>
            <person name="Williams K.H."/>
            <person name="Hubbard S.S."/>
            <person name="Banfield J.F."/>
        </authorList>
    </citation>
    <scope>NUCLEOTIDE SEQUENCE [LARGE SCALE GENOMIC DNA]</scope>
</reference>
<dbReference type="Gene3D" id="3.40.50.720">
    <property type="entry name" value="NAD(P)-binding Rossmann-like Domain"/>
    <property type="match status" value="1"/>
</dbReference>
<organism evidence="6 7">
    <name type="scientific">Candidatus Schekmanbacteria bacterium RBG_16_38_11</name>
    <dbReference type="NCBI Taxonomy" id="1817880"/>
    <lineage>
        <taxon>Bacteria</taxon>
        <taxon>Candidatus Schekmaniibacteriota</taxon>
    </lineage>
</organism>
<gene>
    <name evidence="6" type="ORF">A2149_01395</name>
</gene>
<dbReference type="InterPro" id="IPR011032">
    <property type="entry name" value="GroES-like_sf"/>
</dbReference>
<dbReference type="Pfam" id="PF08240">
    <property type="entry name" value="ADH_N"/>
    <property type="match status" value="1"/>
</dbReference>
<dbReference type="SMART" id="SM00829">
    <property type="entry name" value="PKS_ER"/>
    <property type="match status" value="1"/>
</dbReference>
<dbReference type="PANTHER" id="PTHR43401">
    <property type="entry name" value="L-THREONINE 3-DEHYDROGENASE"/>
    <property type="match status" value="1"/>
</dbReference>
<evidence type="ECO:0000256" key="3">
    <source>
        <dbReference type="ARBA" id="ARBA00023002"/>
    </source>
</evidence>
<dbReference type="AlphaFoldDB" id="A0A1F7RPW5"/>
<dbReference type="InterPro" id="IPR036291">
    <property type="entry name" value="NAD(P)-bd_dom_sf"/>
</dbReference>
<proteinExistence type="inferred from homology"/>
<dbReference type="PROSITE" id="PS00059">
    <property type="entry name" value="ADH_ZINC"/>
    <property type="match status" value="1"/>
</dbReference>
<accession>A0A1F7RPW5</accession>
<evidence type="ECO:0000256" key="4">
    <source>
        <dbReference type="RuleBase" id="RU361277"/>
    </source>
</evidence>
<sequence>MKVAKYYNNRDVKIEEMPVPQIGPGELLVKIIASGICGSDVMEWYRIKKAPLVLGHEIAGEIVEVGKGVKRFKTGDRVTVAHHVPCNTCHYCLNGQYSVCDTLRTTNFDPGGFSEYVRIPQINVDRGTFLLPDEVSYEEGTFAEPLACVIRAQRTAGLQAGKSVLVIGSGISGLLHVQLAKALGAGRIIATDINEYRLNAARHFGAEAVIHGRENVPQQLRKINNGKLADIVILCSGALSAIDQALHSADRGGTILFFAPTEPGVKIPIELWDIWRDGITIAMSYAGPPAETTAAIELIRSQRVNVKDMITHRLSIEDTGKGFIIVSEASKSIKVIIDPHR</sequence>
<protein>
    <submittedName>
        <fullName evidence="6">Alcohol dehydrogenase</fullName>
    </submittedName>
</protein>